<proteinExistence type="predicted"/>
<dbReference type="Proteomes" id="UP000223606">
    <property type="component" value="Chromosome 1"/>
</dbReference>
<keyword evidence="1" id="KW-0732">Signal</keyword>
<gene>
    <name evidence="2" type="ORF">HDIA_1188</name>
</gene>
<evidence type="ECO:0000256" key="1">
    <source>
        <dbReference type="SAM" id="SignalP"/>
    </source>
</evidence>
<dbReference type="EMBL" id="LT960614">
    <property type="protein sequence ID" value="SON54729.1"/>
    <property type="molecule type" value="Genomic_DNA"/>
</dbReference>
<evidence type="ECO:0000313" key="2">
    <source>
        <dbReference type="EMBL" id="SON54729.1"/>
    </source>
</evidence>
<evidence type="ECO:0000313" key="3">
    <source>
        <dbReference type="Proteomes" id="UP000223606"/>
    </source>
</evidence>
<feature type="chain" id="PRO_5012135184" description="TIGR02301 family protein" evidence="1">
    <location>
        <begin position="32"/>
        <end position="146"/>
    </location>
</feature>
<dbReference type="NCBIfam" id="TIGR02301">
    <property type="entry name" value="TIGR02301 family protein"/>
    <property type="match status" value="1"/>
</dbReference>
<dbReference type="KEGG" id="hdi:HDIA_1188"/>
<feature type="signal peptide" evidence="1">
    <location>
        <begin position="1"/>
        <end position="31"/>
    </location>
</feature>
<protein>
    <recommendedName>
        <fullName evidence="4">TIGR02301 family protein</fullName>
    </recommendedName>
</protein>
<dbReference type="Pfam" id="PF09539">
    <property type="entry name" value="DUF2385"/>
    <property type="match status" value="1"/>
</dbReference>
<dbReference type="InterPro" id="IPR012645">
    <property type="entry name" value="CHP02301"/>
</dbReference>
<name>A0A2C9D3G7_9HYPH</name>
<organism evidence="2 3">
    <name type="scientific">Hartmannibacter diazotrophicus</name>
    <dbReference type="NCBI Taxonomy" id="1482074"/>
    <lineage>
        <taxon>Bacteria</taxon>
        <taxon>Pseudomonadati</taxon>
        <taxon>Pseudomonadota</taxon>
        <taxon>Alphaproteobacteria</taxon>
        <taxon>Hyphomicrobiales</taxon>
        <taxon>Pleomorphomonadaceae</taxon>
        <taxon>Hartmannibacter</taxon>
    </lineage>
</organism>
<dbReference type="AlphaFoldDB" id="A0A2C9D3G7"/>
<reference evidence="3" key="1">
    <citation type="submission" date="2017-09" db="EMBL/GenBank/DDBJ databases">
        <title>Genome sequence of Nannocystis excedens DSM 71.</title>
        <authorList>
            <person name="Blom J."/>
        </authorList>
    </citation>
    <scope>NUCLEOTIDE SEQUENCE [LARGE SCALE GENOMIC DNA]</scope>
    <source>
        <strain evidence="3">type strain: E19</strain>
    </source>
</reference>
<evidence type="ECO:0008006" key="4">
    <source>
        <dbReference type="Google" id="ProtNLM"/>
    </source>
</evidence>
<sequence>MRLFPTAPTASRTCLPGRALLVILLLGTASAGPDAFAQGASGGETLAPSSSKVQALTRLSAILGSLSHLDAICHGRDGTIWRTKMTNLLAVEAPEDKTRKAYVAAYNTANLEAALIFRSCTPNAEALVNDYLAEGSSIAQGLGENH</sequence>
<accession>A0A2C9D3G7</accession>
<keyword evidence="3" id="KW-1185">Reference proteome</keyword>